<accession>A0AAV4WA21</accession>
<dbReference type="Proteomes" id="UP001054837">
    <property type="component" value="Unassembled WGS sequence"/>
</dbReference>
<keyword evidence="4" id="KW-1185">Reference proteome</keyword>
<dbReference type="GO" id="GO:0000976">
    <property type="term" value="F:transcription cis-regulatory region binding"/>
    <property type="evidence" value="ECO:0007669"/>
    <property type="project" value="InterPro"/>
</dbReference>
<feature type="compositionally biased region" description="Polar residues" evidence="1">
    <location>
        <begin position="194"/>
        <end position="206"/>
    </location>
</feature>
<evidence type="ECO:0000259" key="2">
    <source>
        <dbReference type="PROSITE" id="PS51507"/>
    </source>
</evidence>
<proteinExistence type="predicted"/>
<dbReference type="Gene3D" id="1.10.10.10">
    <property type="entry name" value="Winged helix-like DNA-binding domain superfamily/Winged helix DNA-binding domain"/>
    <property type="match status" value="1"/>
</dbReference>
<feature type="domain" description="IRF tryptophan pentad repeat" evidence="2">
    <location>
        <begin position="3"/>
        <end position="108"/>
    </location>
</feature>
<dbReference type="InterPro" id="IPR001346">
    <property type="entry name" value="Interferon_reg_fact_DNA-bd_dom"/>
</dbReference>
<gene>
    <name evidence="3" type="primary">AVEN_83678_2</name>
    <name evidence="3" type="ORF">CDAR_622561</name>
</gene>
<reference evidence="3 4" key="1">
    <citation type="submission" date="2021-06" db="EMBL/GenBank/DDBJ databases">
        <title>Caerostris darwini draft genome.</title>
        <authorList>
            <person name="Kono N."/>
            <person name="Arakawa K."/>
        </authorList>
    </citation>
    <scope>NUCLEOTIDE SEQUENCE [LARGE SCALE GENOMIC DNA]</scope>
</reference>
<dbReference type="InterPro" id="IPR036390">
    <property type="entry name" value="WH_DNA-bd_sf"/>
</dbReference>
<feature type="compositionally biased region" description="Polar residues" evidence="1">
    <location>
        <begin position="140"/>
        <end position="155"/>
    </location>
</feature>
<dbReference type="InterPro" id="IPR036388">
    <property type="entry name" value="WH-like_DNA-bd_sf"/>
</dbReference>
<feature type="compositionally biased region" description="Polar residues" evidence="1">
    <location>
        <begin position="115"/>
        <end position="130"/>
    </location>
</feature>
<dbReference type="PROSITE" id="PS51507">
    <property type="entry name" value="IRF_2"/>
    <property type="match status" value="1"/>
</dbReference>
<dbReference type="EMBL" id="BPLQ01014434">
    <property type="protein sequence ID" value="GIY79656.1"/>
    <property type="molecule type" value="Genomic_DNA"/>
</dbReference>
<feature type="region of interest" description="Disordered" evidence="1">
    <location>
        <begin position="113"/>
        <end position="219"/>
    </location>
</feature>
<comment type="caution">
    <text evidence="3">The sequence shown here is derived from an EMBL/GenBank/DDBJ whole genome shotgun (WGS) entry which is preliminary data.</text>
</comment>
<dbReference type="AlphaFoldDB" id="A0AAV4WA21"/>
<evidence type="ECO:0000313" key="3">
    <source>
        <dbReference type="EMBL" id="GIY79656.1"/>
    </source>
</evidence>
<sequence>MVKVLIVQWIIMHCDRQSYKGMRWYNRELGIFSLYWKHQSSRSCRENTKESADYYEYYRAWARHKNNMKRKQPRDLKAAFRNALEKKDELERLPEMDNKVLIFWRIKNFPYDDPSSPQEKISKPQKNTSNRGRKPKRLSQIKTESSVNYGASSSDSTEDFTPDKKRPPKLSVKVLTQMERRKNRKSSLKEKINPPQSYLPTTNGLSISYEGDSDSSPLPPFNTLVNEHKGYESLRSSSSAKFSYNGKSDENLWTPQFLSNSNKYSSALSTDMEIPLELMDYPFPSQPTTYSLQPSPTTQNANVIFNCKLVNLGRSEYMEETYTSPFTQGEIIHNQPYSKTLDTTSSPTQSGCSIPELITKFSNLLESNVPEVSKISSSSFPYEYEQYSNTNFHQTFSTYPFYSSSPSLDNIANNIYPCVESPSSSEVSSVDYGHLQMYKDDGSVCTTGDELIDQFNDEDSGISDMEDLTDYANKLLDDISEKYNALQK</sequence>
<dbReference type="SUPFAM" id="SSF46785">
    <property type="entry name" value="Winged helix' DNA-binding domain"/>
    <property type="match status" value="1"/>
</dbReference>
<dbReference type="Pfam" id="PF00605">
    <property type="entry name" value="IRF"/>
    <property type="match status" value="1"/>
</dbReference>
<organism evidence="3 4">
    <name type="scientific">Caerostris darwini</name>
    <dbReference type="NCBI Taxonomy" id="1538125"/>
    <lineage>
        <taxon>Eukaryota</taxon>
        <taxon>Metazoa</taxon>
        <taxon>Ecdysozoa</taxon>
        <taxon>Arthropoda</taxon>
        <taxon>Chelicerata</taxon>
        <taxon>Arachnida</taxon>
        <taxon>Araneae</taxon>
        <taxon>Araneomorphae</taxon>
        <taxon>Entelegynae</taxon>
        <taxon>Araneoidea</taxon>
        <taxon>Araneidae</taxon>
        <taxon>Caerostris</taxon>
    </lineage>
</organism>
<protein>
    <submittedName>
        <fullName evidence="3">IRF tryptophan pentad repeat domain-containing protein</fullName>
    </submittedName>
</protein>
<evidence type="ECO:0000313" key="4">
    <source>
        <dbReference type="Proteomes" id="UP001054837"/>
    </source>
</evidence>
<evidence type="ECO:0000256" key="1">
    <source>
        <dbReference type="SAM" id="MobiDB-lite"/>
    </source>
</evidence>
<name>A0AAV4WA21_9ARAC</name>